<name>A0ABS6WUW7_9BACT</name>
<proteinExistence type="predicted"/>
<dbReference type="Pfam" id="PF20009">
    <property type="entry name" value="GEVED"/>
    <property type="match status" value="4"/>
</dbReference>
<dbReference type="PANTHER" id="PTHR36842">
    <property type="entry name" value="PROTEIN TOLB HOMOLOG"/>
    <property type="match status" value="1"/>
</dbReference>
<dbReference type="InterPro" id="IPR026444">
    <property type="entry name" value="Secre_tail"/>
</dbReference>
<dbReference type="Proteomes" id="UP000826188">
    <property type="component" value="Unassembled WGS sequence"/>
</dbReference>
<dbReference type="InterPro" id="IPR022409">
    <property type="entry name" value="PKD/Chitinase_dom"/>
</dbReference>
<dbReference type="EMBL" id="JAHWGL010000004">
    <property type="protein sequence ID" value="MBW3127375.1"/>
    <property type="molecule type" value="Genomic_DNA"/>
</dbReference>
<dbReference type="Pfam" id="PF18962">
    <property type="entry name" value="Por_Secre_tail"/>
    <property type="match status" value="1"/>
</dbReference>
<dbReference type="InterPro" id="IPR000601">
    <property type="entry name" value="PKD_dom"/>
</dbReference>
<dbReference type="PROSITE" id="PS50093">
    <property type="entry name" value="PKD"/>
    <property type="match status" value="3"/>
</dbReference>
<dbReference type="NCBIfam" id="TIGR04183">
    <property type="entry name" value="Por_Secre_tail"/>
    <property type="match status" value="1"/>
</dbReference>
<gene>
    <name evidence="2" type="ORF">KYK14_02330</name>
</gene>
<organism evidence="2 3">
    <name type="scientific">Hymenobacter profundi</name>
    <dbReference type="NCBI Taxonomy" id="1982110"/>
    <lineage>
        <taxon>Bacteria</taxon>
        <taxon>Pseudomonadati</taxon>
        <taxon>Bacteroidota</taxon>
        <taxon>Cytophagia</taxon>
        <taxon>Cytophagales</taxon>
        <taxon>Hymenobacteraceae</taxon>
        <taxon>Hymenobacter</taxon>
    </lineage>
</organism>
<reference evidence="2 3" key="1">
    <citation type="submission" date="2021-07" db="EMBL/GenBank/DDBJ databases">
        <title>Hymenobacter profundi sp. nov., isolated from deep-sea water.</title>
        <authorList>
            <person name="Kim M.K."/>
        </authorList>
    </citation>
    <scope>NUCLEOTIDE SEQUENCE [LARGE SCALE GENOMIC DNA]</scope>
    <source>
        <strain evidence="2 3">M2</strain>
    </source>
</reference>
<dbReference type="PANTHER" id="PTHR36842:SF1">
    <property type="entry name" value="PROTEIN TOLB"/>
    <property type="match status" value="1"/>
</dbReference>
<evidence type="ECO:0000259" key="1">
    <source>
        <dbReference type="PROSITE" id="PS50093"/>
    </source>
</evidence>
<evidence type="ECO:0000313" key="3">
    <source>
        <dbReference type="Proteomes" id="UP000826188"/>
    </source>
</evidence>
<dbReference type="CDD" id="cd00146">
    <property type="entry name" value="PKD"/>
    <property type="match status" value="3"/>
</dbReference>
<keyword evidence="3" id="KW-1185">Reference proteome</keyword>
<dbReference type="SMART" id="SM00089">
    <property type="entry name" value="PKD"/>
    <property type="match status" value="3"/>
</dbReference>
<sequence>MLVWNAAHAAAQCPAPASCTPGAAPAANAIFGMGIYRVQLGQLDHTTLGGTDGYQNYSCTKTTTLVRQGSYTLTVQTNPNVDENVRAWIDFDNNGVFDPAKELVLLSNDARKHSATFTVPANAVLQQHLRLRIAADNANAPFPTPCSSPEYSQTEDYGVVLTSGTLLPQAAFSTPDSLSCSGLVQWQDRSRNTPTSWEWDFGDGTTSTAQHPQHQYAVPGRYSVRLRVCNATGCDALTKTDYVVVRASAPRPATCQPRTLAYCCGFGITRLQLLDIDQRSGDGAEGYQDFSCRSQATLTVDQPYSLRLTTGANGHDVRIYLDRNDDGQFSSTELLYEGLGVQSPTIALAVPSLPTGMVYNKVLRLRVVADFASGAAASPCRDVTSGQVEDYGITVLPNTVPPTASIAMHYQQFCGPVRVQFDNTTIGTVTAYQWNFGDGTTSTLAQPPAHTYTQPGTYDVQLTAQNTFGSTTARQTVVVAGACPSYCTPEGYGGTPDIPFYFTRVQLADLDNVAPRAWGVGYRDFTQLTATLQLGKTYELRTESLERTFASADVWAHVVAWIDYNQDGQMGPSELVTPQATNSYSPYRLTFTVPRNARLGATRLRLLIYGQDQLASDSCTPFSFNTSTEDYTVLLLPDAAPPRAGFAVDWPNSCTGTVQFRDQSESVPTAWQWSFGDGTTASEQHPQHTYAAPGTYTVSLRATNRYGSHTTTQTNAVIVTGTAPGVRPAACVPRSGAFTYDYRIAQLKLGNLVYGDTLRAPGYLDNTCTATTIRLAQGQAQPFTLIGQNIYYHTLYMWLDSNDDGEFTPDELLFNSTKEPVMFTRTGTITPPPNTPTGRPLRLRLAYQQQFDYYRQFASQPRPCTRNEEYEMVRDFAVIVDAGAVTATRPSQLSSAAWSIYPNPSTGYVQMQLPTHMAGSHSAEIWDATGRLVQTLPLVVGARGTTEANLSHLPKGIYFLRLAHEALPTQRISLH</sequence>
<evidence type="ECO:0000313" key="2">
    <source>
        <dbReference type="EMBL" id="MBW3127375.1"/>
    </source>
</evidence>
<comment type="caution">
    <text evidence="2">The sequence shown here is derived from an EMBL/GenBank/DDBJ whole genome shotgun (WGS) entry which is preliminary data.</text>
</comment>
<protein>
    <submittedName>
        <fullName evidence="2">PKD domain-containing protein</fullName>
    </submittedName>
</protein>
<accession>A0ABS6WUW7</accession>
<dbReference type="Pfam" id="PF18911">
    <property type="entry name" value="PKD_4"/>
    <property type="match status" value="3"/>
</dbReference>
<feature type="domain" description="PKD" evidence="1">
    <location>
        <begin position="419"/>
        <end position="479"/>
    </location>
</feature>
<feature type="domain" description="PKD" evidence="1">
    <location>
        <begin position="641"/>
        <end position="718"/>
    </location>
</feature>
<feature type="domain" description="PKD" evidence="1">
    <location>
        <begin position="167"/>
        <end position="250"/>
    </location>
</feature>
<dbReference type="InterPro" id="IPR045474">
    <property type="entry name" value="GEVED"/>
</dbReference>